<evidence type="ECO:0000256" key="1">
    <source>
        <dbReference type="ARBA" id="ARBA00022741"/>
    </source>
</evidence>
<protein>
    <recommendedName>
        <fullName evidence="4">ABC transporter domain-containing protein</fullName>
    </recommendedName>
</protein>
<dbReference type="SMART" id="SM00382">
    <property type="entry name" value="AAA"/>
    <property type="match status" value="1"/>
</dbReference>
<dbReference type="VEuPathDB" id="VectorBase:GBRI042695"/>
<evidence type="ECO:0000256" key="2">
    <source>
        <dbReference type="ARBA" id="ARBA00022840"/>
    </source>
</evidence>
<dbReference type="PANTHER" id="PTHR19229:SF250">
    <property type="entry name" value="ABC TRANSPORTER DOMAIN-CONTAINING PROTEIN-RELATED"/>
    <property type="match status" value="1"/>
</dbReference>
<sequence>MYFLGLPHFAMCNAISTIYFSAEFKRVCKNSEIRIVSITLEKCKLAPNCCNDYDILDANTGVLYELIAFIVIISLSWLIIFLKQKKRFWTCLRFPRDDYFARLNEHKFRHDNNGSDFSQREIVMELYKIRHMRIGDLPEYGLICNRLGKYYRGKVGVERIILTIPRGEAYGIMGESGCGKTTLFDLIAGSQQLSYGRVYVGGVSSIKEYYKYQFLTGYGVQNISPYDEITIRDLLEFLCRLHGYPLGSVDGLCINLAKVLGFYQHYNKKLIMISEGTRKMLLCAVALLGNRPLIIFDMLSDSIDSSGRLKLLRLLEKLLANGTTIIYACNSFDEIERFCKRIGLISHGSLCVSAPPMELDKLYSKYYLLRIKFHINIYRARDDSYNRYIYVGCFNKLCKFLLHQFPNTKFE</sequence>
<feature type="domain" description="ABC transporter" evidence="4">
    <location>
        <begin position="132"/>
        <end position="372"/>
    </location>
</feature>
<organism evidence="5 6">
    <name type="scientific">Glossina brevipalpis</name>
    <dbReference type="NCBI Taxonomy" id="37001"/>
    <lineage>
        <taxon>Eukaryota</taxon>
        <taxon>Metazoa</taxon>
        <taxon>Ecdysozoa</taxon>
        <taxon>Arthropoda</taxon>
        <taxon>Hexapoda</taxon>
        <taxon>Insecta</taxon>
        <taxon>Pterygota</taxon>
        <taxon>Neoptera</taxon>
        <taxon>Endopterygota</taxon>
        <taxon>Diptera</taxon>
        <taxon>Brachycera</taxon>
        <taxon>Muscomorpha</taxon>
        <taxon>Hippoboscoidea</taxon>
        <taxon>Glossinidae</taxon>
        <taxon>Glossina</taxon>
    </lineage>
</organism>
<dbReference type="Pfam" id="PF00005">
    <property type="entry name" value="ABC_tran"/>
    <property type="match status" value="1"/>
</dbReference>
<dbReference type="GO" id="GO:0016020">
    <property type="term" value="C:membrane"/>
    <property type="evidence" value="ECO:0007669"/>
    <property type="project" value="InterPro"/>
</dbReference>
<keyword evidence="3" id="KW-0472">Membrane</keyword>
<evidence type="ECO:0000259" key="4">
    <source>
        <dbReference type="PROSITE" id="PS50893"/>
    </source>
</evidence>
<dbReference type="AlphaFoldDB" id="A0A1A9X390"/>
<proteinExistence type="predicted"/>
<dbReference type="GO" id="GO:0140359">
    <property type="term" value="F:ABC-type transporter activity"/>
    <property type="evidence" value="ECO:0007669"/>
    <property type="project" value="InterPro"/>
</dbReference>
<reference evidence="6" key="1">
    <citation type="submission" date="2014-03" db="EMBL/GenBank/DDBJ databases">
        <authorList>
            <person name="Aksoy S."/>
            <person name="Warren W."/>
            <person name="Wilson R.K."/>
        </authorList>
    </citation>
    <scope>NUCLEOTIDE SEQUENCE [LARGE SCALE GENOMIC DNA]</scope>
    <source>
        <strain evidence="6">IAEA</strain>
    </source>
</reference>
<dbReference type="PANTHER" id="PTHR19229">
    <property type="entry name" value="ATP-BINDING CASSETTE TRANSPORTER SUBFAMILY A ABCA"/>
    <property type="match status" value="1"/>
</dbReference>
<dbReference type="SUPFAM" id="SSF52540">
    <property type="entry name" value="P-loop containing nucleoside triphosphate hydrolases"/>
    <property type="match status" value="1"/>
</dbReference>
<dbReference type="InterPro" id="IPR003593">
    <property type="entry name" value="AAA+_ATPase"/>
</dbReference>
<name>A0A1A9X390_9MUSC</name>
<dbReference type="EnsemblMetazoa" id="GBRI042695-RA">
    <property type="protein sequence ID" value="GBRI042695-PA"/>
    <property type="gene ID" value="GBRI042695"/>
</dbReference>
<dbReference type="GO" id="GO:0005319">
    <property type="term" value="F:lipid transporter activity"/>
    <property type="evidence" value="ECO:0007669"/>
    <property type="project" value="TreeGrafter"/>
</dbReference>
<dbReference type="Gene3D" id="3.40.50.300">
    <property type="entry name" value="P-loop containing nucleotide triphosphate hydrolases"/>
    <property type="match status" value="1"/>
</dbReference>
<dbReference type="GO" id="GO:0005524">
    <property type="term" value="F:ATP binding"/>
    <property type="evidence" value="ECO:0007669"/>
    <property type="project" value="UniProtKB-KW"/>
</dbReference>
<dbReference type="InterPro" id="IPR026082">
    <property type="entry name" value="ABCA"/>
</dbReference>
<dbReference type="InterPro" id="IPR003439">
    <property type="entry name" value="ABC_transporter-like_ATP-bd"/>
</dbReference>
<evidence type="ECO:0000313" key="6">
    <source>
        <dbReference type="Proteomes" id="UP000091820"/>
    </source>
</evidence>
<evidence type="ECO:0000256" key="3">
    <source>
        <dbReference type="SAM" id="Phobius"/>
    </source>
</evidence>
<accession>A0A1A9X390</accession>
<keyword evidence="1" id="KW-0547">Nucleotide-binding</keyword>
<keyword evidence="2" id="KW-0067">ATP-binding</keyword>
<dbReference type="PROSITE" id="PS50893">
    <property type="entry name" value="ABC_TRANSPORTER_2"/>
    <property type="match status" value="1"/>
</dbReference>
<dbReference type="STRING" id="37001.A0A1A9X390"/>
<keyword evidence="3" id="KW-0812">Transmembrane</keyword>
<dbReference type="GO" id="GO:0016887">
    <property type="term" value="F:ATP hydrolysis activity"/>
    <property type="evidence" value="ECO:0007669"/>
    <property type="project" value="InterPro"/>
</dbReference>
<keyword evidence="3" id="KW-1133">Transmembrane helix</keyword>
<dbReference type="InterPro" id="IPR027417">
    <property type="entry name" value="P-loop_NTPase"/>
</dbReference>
<keyword evidence="6" id="KW-1185">Reference proteome</keyword>
<evidence type="ECO:0000313" key="5">
    <source>
        <dbReference type="EnsemblMetazoa" id="GBRI042695-PA"/>
    </source>
</evidence>
<feature type="transmembrane region" description="Helical" evidence="3">
    <location>
        <begin position="62"/>
        <end position="82"/>
    </location>
</feature>
<reference evidence="5" key="2">
    <citation type="submission" date="2020-05" db="UniProtKB">
        <authorList>
            <consortium name="EnsemblMetazoa"/>
        </authorList>
    </citation>
    <scope>IDENTIFICATION</scope>
    <source>
        <strain evidence="5">IAEA</strain>
    </source>
</reference>
<dbReference type="Proteomes" id="UP000091820">
    <property type="component" value="Unassembled WGS sequence"/>
</dbReference>